<dbReference type="EMBL" id="FNVT01000014">
    <property type="protein sequence ID" value="SEG99822.1"/>
    <property type="molecule type" value="Genomic_DNA"/>
</dbReference>
<reference evidence="1 2" key="1">
    <citation type="submission" date="2016-10" db="EMBL/GenBank/DDBJ databases">
        <authorList>
            <person name="de Groot N.N."/>
        </authorList>
    </citation>
    <scope>NUCLEOTIDE SEQUENCE [LARGE SCALE GENOMIC DNA]</scope>
    <source>
        <strain evidence="1 2">CGMCC 4.7037</strain>
    </source>
</reference>
<dbReference type="Proteomes" id="UP000236732">
    <property type="component" value="Unassembled WGS sequence"/>
</dbReference>
<organism evidence="1 2">
    <name type="scientific">Nonomuraea solani</name>
    <dbReference type="NCBI Taxonomy" id="1144553"/>
    <lineage>
        <taxon>Bacteria</taxon>
        <taxon>Bacillati</taxon>
        <taxon>Actinomycetota</taxon>
        <taxon>Actinomycetes</taxon>
        <taxon>Streptosporangiales</taxon>
        <taxon>Streptosporangiaceae</taxon>
        <taxon>Nonomuraea</taxon>
    </lineage>
</organism>
<name>A0A1H6EPS0_9ACTN</name>
<dbReference type="AlphaFoldDB" id="A0A1H6EPS0"/>
<sequence length="42" mass="4533">MPLAKHHEDHTNATIGHPRAYELFADLGFADSGAWCSPSSPP</sequence>
<protein>
    <submittedName>
        <fullName evidence="1">Uncharacterized protein</fullName>
    </submittedName>
</protein>
<evidence type="ECO:0000313" key="2">
    <source>
        <dbReference type="Proteomes" id="UP000236732"/>
    </source>
</evidence>
<gene>
    <name evidence="1" type="ORF">SAMN05444920_11498</name>
</gene>
<accession>A0A1H6EPS0</accession>
<dbReference type="RefSeq" id="WP_268808756.1">
    <property type="nucleotide sequence ID" value="NZ_FNVT01000014.1"/>
</dbReference>
<keyword evidence="2" id="KW-1185">Reference proteome</keyword>
<proteinExistence type="predicted"/>
<evidence type="ECO:0000313" key="1">
    <source>
        <dbReference type="EMBL" id="SEG99822.1"/>
    </source>
</evidence>